<evidence type="ECO:0000313" key="1">
    <source>
        <dbReference type="EMBL" id="PIP34922.1"/>
    </source>
</evidence>
<evidence type="ECO:0000313" key="2">
    <source>
        <dbReference type="Proteomes" id="UP000231408"/>
    </source>
</evidence>
<comment type="caution">
    <text evidence="1">The sequence shown here is derived from an EMBL/GenBank/DDBJ whole genome shotgun (WGS) entry which is preliminary data.</text>
</comment>
<accession>A0A2G9ZP33</accession>
<reference evidence="1 2" key="1">
    <citation type="submission" date="2017-09" db="EMBL/GenBank/DDBJ databases">
        <title>Depth-based differentiation of microbial function through sediment-hosted aquifers and enrichment of novel symbionts in the deep terrestrial subsurface.</title>
        <authorList>
            <person name="Probst A.J."/>
            <person name="Ladd B."/>
            <person name="Jarett J.K."/>
            <person name="Geller-Mcgrath D.E."/>
            <person name="Sieber C.M."/>
            <person name="Emerson J.B."/>
            <person name="Anantharaman K."/>
            <person name="Thomas B.C."/>
            <person name="Malmstrom R."/>
            <person name="Stieglmeier M."/>
            <person name="Klingl A."/>
            <person name="Woyke T."/>
            <person name="Ryan C.M."/>
            <person name="Banfield J.F."/>
        </authorList>
    </citation>
    <scope>NUCLEOTIDE SEQUENCE [LARGE SCALE GENOMIC DNA]</scope>
    <source>
        <strain evidence="1">CG23_combo_of_CG06-09_8_20_14_all_41_10</strain>
    </source>
</reference>
<proteinExistence type="predicted"/>
<dbReference type="AlphaFoldDB" id="A0A2G9ZP33"/>
<dbReference type="EMBL" id="PCSE01000009">
    <property type="protein sequence ID" value="PIP34922.1"/>
    <property type="molecule type" value="Genomic_DNA"/>
</dbReference>
<protein>
    <submittedName>
        <fullName evidence="1">Uncharacterized protein</fullName>
    </submittedName>
</protein>
<dbReference type="Proteomes" id="UP000231408">
    <property type="component" value="Unassembled WGS sequence"/>
</dbReference>
<organism evidence="1 2">
    <name type="scientific">Candidatus Falkowbacteria bacterium CG23_combo_of_CG06-09_8_20_14_all_41_10</name>
    <dbReference type="NCBI Taxonomy" id="1974571"/>
    <lineage>
        <taxon>Bacteria</taxon>
        <taxon>Candidatus Falkowiibacteriota</taxon>
    </lineage>
</organism>
<name>A0A2G9ZP33_9BACT</name>
<gene>
    <name evidence="1" type="ORF">COX21_00310</name>
</gene>
<sequence>MSKIIKEPKAKNPIITQIELNKLAHEGTKEAIAKIKAYIKSEKDCEKKAYAEMALEECEFLYYQPRNEKEEQDFELCRLINKYKRHIDDLEVETDIIREGLARFKLEQDVHKQVLARNKNRKEAWQYHYMDDFVASDKNRLMEIMDDIAYKKAWVEAAEKMIFSARYKGGMPKRQLSHFCFGDNRYVDDGGCDCCADGSCPDCQEDYDMGDIKDMPY</sequence>